<evidence type="ECO:0000256" key="1">
    <source>
        <dbReference type="SAM" id="MobiDB-lite"/>
    </source>
</evidence>
<sequence length="120" mass="12965">MCSQRASRGITQHLHSPSRQRNPTGPPLPHIAQRLLATFSITTPPPIHGKTRIIPPSHRGTPRTHSTWRRTRMLRASTPVSAAPLTLNTVVSRDSAPAPAPAPALAAVPPPVPRRITVQL</sequence>
<reference evidence="2 3" key="1">
    <citation type="journal article" date="2016" name="Mol. Biol. Evol.">
        <title>Comparative Genomics of Early-Diverging Mushroom-Forming Fungi Provides Insights into the Origins of Lignocellulose Decay Capabilities.</title>
        <authorList>
            <person name="Nagy L.G."/>
            <person name="Riley R."/>
            <person name="Tritt A."/>
            <person name="Adam C."/>
            <person name="Daum C."/>
            <person name="Floudas D."/>
            <person name="Sun H."/>
            <person name="Yadav J.S."/>
            <person name="Pangilinan J."/>
            <person name="Larsson K.H."/>
            <person name="Matsuura K."/>
            <person name="Barry K."/>
            <person name="Labutti K."/>
            <person name="Kuo R."/>
            <person name="Ohm R.A."/>
            <person name="Bhattacharya S.S."/>
            <person name="Shirouzu T."/>
            <person name="Yoshinaga Y."/>
            <person name="Martin F.M."/>
            <person name="Grigoriev I.V."/>
            <person name="Hibbett D.S."/>
        </authorList>
    </citation>
    <scope>NUCLEOTIDE SEQUENCE [LARGE SCALE GENOMIC DNA]</scope>
    <source>
        <strain evidence="2 3">HHB12029</strain>
    </source>
</reference>
<dbReference type="EMBL" id="KV425945">
    <property type="protein sequence ID" value="KZV96241.1"/>
    <property type="molecule type" value="Genomic_DNA"/>
</dbReference>
<dbReference type="AlphaFoldDB" id="A0A165KF45"/>
<name>A0A165KF45_EXIGL</name>
<protein>
    <submittedName>
        <fullName evidence="2">Uncharacterized protein</fullName>
    </submittedName>
</protein>
<evidence type="ECO:0000313" key="2">
    <source>
        <dbReference type="EMBL" id="KZV96241.1"/>
    </source>
</evidence>
<dbReference type="Proteomes" id="UP000077266">
    <property type="component" value="Unassembled WGS sequence"/>
</dbReference>
<feature type="region of interest" description="Disordered" evidence="1">
    <location>
        <begin position="1"/>
        <end position="29"/>
    </location>
</feature>
<proteinExistence type="predicted"/>
<organism evidence="2 3">
    <name type="scientific">Exidia glandulosa HHB12029</name>
    <dbReference type="NCBI Taxonomy" id="1314781"/>
    <lineage>
        <taxon>Eukaryota</taxon>
        <taxon>Fungi</taxon>
        <taxon>Dikarya</taxon>
        <taxon>Basidiomycota</taxon>
        <taxon>Agaricomycotina</taxon>
        <taxon>Agaricomycetes</taxon>
        <taxon>Auriculariales</taxon>
        <taxon>Exidiaceae</taxon>
        <taxon>Exidia</taxon>
    </lineage>
</organism>
<keyword evidence="3" id="KW-1185">Reference proteome</keyword>
<feature type="compositionally biased region" description="Polar residues" evidence="1">
    <location>
        <begin position="1"/>
        <end position="23"/>
    </location>
</feature>
<dbReference type="InParanoid" id="A0A165KF45"/>
<accession>A0A165KF45</accession>
<gene>
    <name evidence="2" type="ORF">EXIGLDRAFT_434686</name>
</gene>
<evidence type="ECO:0000313" key="3">
    <source>
        <dbReference type="Proteomes" id="UP000077266"/>
    </source>
</evidence>
<feature type="region of interest" description="Disordered" evidence="1">
    <location>
        <begin position="42"/>
        <end position="67"/>
    </location>
</feature>